<evidence type="ECO:0000256" key="1">
    <source>
        <dbReference type="ARBA" id="ARBA00004167"/>
    </source>
</evidence>
<comment type="subcellular location">
    <subcellularLocation>
        <location evidence="1">Membrane</location>
        <topology evidence="1">Single-pass membrane protein</topology>
    </subcellularLocation>
</comment>
<reference evidence="7 8" key="1">
    <citation type="submission" date="2018-10" db="EMBL/GenBank/DDBJ databases">
        <title>A high-quality apple genome assembly.</title>
        <authorList>
            <person name="Hu J."/>
        </authorList>
    </citation>
    <scope>NUCLEOTIDE SEQUENCE [LARGE SCALE GENOMIC DNA]</scope>
    <source>
        <strain evidence="8">cv. HFTH1</strain>
        <tissue evidence="7">Young leaf</tissue>
    </source>
</reference>
<feature type="transmembrane region" description="Helical" evidence="5">
    <location>
        <begin position="372"/>
        <end position="392"/>
    </location>
</feature>
<evidence type="ECO:0000313" key="8">
    <source>
        <dbReference type="Proteomes" id="UP000290289"/>
    </source>
</evidence>
<accession>A0A498IKR1</accession>
<evidence type="ECO:0000313" key="7">
    <source>
        <dbReference type="EMBL" id="RXH83799.1"/>
    </source>
</evidence>
<dbReference type="Pfam" id="PF20520">
    <property type="entry name" value="Ac45-VOA1_TM"/>
    <property type="match status" value="1"/>
</dbReference>
<protein>
    <recommendedName>
        <fullName evidence="6">V-type proton ATPase subunit S1/VOA1 transmembrane domain-containing protein</fullName>
    </recommendedName>
</protein>
<feature type="transmembrane region" description="Helical" evidence="5">
    <location>
        <begin position="94"/>
        <end position="111"/>
    </location>
</feature>
<evidence type="ECO:0000256" key="5">
    <source>
        <dbReference type="SAM" id="Phobius"/>
    </source>
</evidence>
<gene>
    <name evidence="7" type="ORF">DVH24_009234</name>
</gene>
<evidence type="ECO:0000259" key="6">
    <source>
        <dbReference type="Pfam" id="PF20520"/>
    </source>
</evidence>
<evidence type="ECO:0000256" key="4">
    <source>
        <dbReference type="ARBA" id="ARBA00023136"/>
    </source>
</evidence>
<keyword evidence="2 5" id="KW-0812">Transmembrane</keyword>
<evidence type="ECO:0000256" key="2">
    <source>
        <dbReference type="ARBA" id="ARBA00022692"/>
    </source>
</evidence>
<comment type="caution">
    <text evidence="7">The sequence shown here is derived from an EMBL/GenBank/DDBJ whole genome shotgun (WGS) entry which is preliminary data.</text>
</comment>
<dbReference type="GO" id="GO:0016020">
    <property type="term" value="C:membrane"/>
    <property type="evidence" value="ECO:0007669"/>
    <property type="project" value="UniProtKB-SubCell"/>
</dbReference>
<keyword evidence="4 5" id="KW-0472">Membrane</keyword>
<dbReference type="Proteomes" id="UP000290289">
    <property type="component" value="Chromosome 11"/>
</dbReference>
<dbReference type="EMBL" id="RDQH01000337">
    <property type="protein sequence ID" value="RXH83799.1"/>
    <property type="molecule type" value="Genomic_DNA"/>
</dbReference>
<dbReference type="AlphaFoldDB" id="A0A498IKR1"/>
<organism evidence="7 8">
    <name type="scientific">Malus domestica</name>
    <name type="common">Apple</name>
    <name type="synonym">Pyrus malus</name>
    <dbReference type="NCBI Taxonomy" id="3750"/>
    <lineage>
        <taxon>Eukaryota</taxon>
        <taxon>Viridiplantae</taxon>
        <taxon>Streptophyta</taxon>
        <taxon>Embryophyta</taxon>
        <taxon>Tracheophyta</taxon>
        <taxon>Spermatophyta</taxon>
        <taxon>Magnoliopsida</taxon>
        <taxon>eudicotyledons</taxon>
        <taxon>Gunneridae</taxon>
        <taxon>Pentapetalae</taxon>
        <taxon>rosids</taxon>
        <taxon>fabids</taxon>
        <taxon>Rosales</taxon>
        <taxon>Rosaceae</taxon>
        <taxon>Amygdaloideae</taxon>
        <taxon>Maleae</taxon>
        <taxon>Malus</taxon>
    </lineage>
</organism>
<keyword evidence="3 5" id="KW-1133">Transmembrane helix</keyword>
<dbReference type="PANTHER" id="PTHR35285">
    <property type="entry name" value="2-C-METHYL-D-ERYTHRITOL 4-PHOSPHATE CYTIDYLYLTRANSFERASE"/>
    <property type="match status" value="1"/>
</dbReference>
<sequence>MAAYIDTQTNQLSRDPNRSSFDEDRYQFMNFCHRSFSNQVSCAPICQNRTKTTQTCRIVEDLDPDKDLWLRMQGEASSREAKKQRSNEAKKMKAAQPLVLVLVGLLALAGAPSTSASTVPAFLWSPHYHIVKAAVNYQTISPKDLAKSLLTEGGWSNVLCSANNVHQPLELALVFVGQELQSSDIPANRHADPALVDLLKVGSNFSMAFPYVAAPEDDSMESSLVSEISETCGQDLGLSNVALLGSCSIEGENVQKLTNVQSFHDYLVSRMEKRSNGEVDLVVFCHKGSESSKEFDQPHSEGKVFSELVNSLDQSGAKYGVLYVSDPSKSIQYPSHRELERFLAESGSGNASANSTACDEVCLLKSSLLEGLLVGIVLLIILISGICCMMGIDTPTRFETPQES</sequence>
<name>A0A498IKR1_MALDO</name>
<keyword evidence="8" id="KW-1185">Reference proteome</keyword>
<dbReference type="PANTHER" id="PTHR35285:SF1">
    <property type="entry name" value="2-C-METHYL-D-ERYTHRITOL 4-PHOSPHATE CYTIDYLYLTRANSFERASE"/>
    <property type="match status" value="1"/>
</dbReference>
<proteinExistence type="predicted"/>
<evidence type="ECO:0000256" key="3">
    <source>
        <dbReference type="ARBA" id="ARBA00022989"/>
    </source>
</evidence>
<dbReference type="InterPro" id="IPR046756">
    <property type="entry name" value="VAS1/VOA1_TM"/>
</dbReference>
<feature type="domain" description="V-type proton ATPase subunit S1/VOA1 transmembrane" evidence="6">
    <location>
        <begin position="368"/>
        <end position="399"/>
    </location>
</feature>